<dbReference type="Proteomes" id="UP000248090">
    <property type="component" value="Unassembled WGS sequence"/>
</dbReference>
<dbReference type="InterPro" id="IPR003751">
    <property type="entry name" value="CsrA"/>
</dbReference>
<dbReference type="SUPFAM" id="SSF117130">
    <property type="entry name" value="CsrA-like"/>
    <property type="match status" value="1"/>
</dbReference>
<gene>
    <name evidence="2" type="ORF">WH50_15235</name>
</gene>
<dbReference type="EMBL" id="LAPT01000076">
    <property type="protein sequence ID" value="PXF30422.1"/>
    <property type="molecule type" value="Genomic_DNA"/>
</dbReference>
<evidence type="ECO:0000313" key="3">
    <source>
        <dbReference type="Proteomes" id="UP000248090"/>
    </source>
</evidence>
<organism evidence="2 3">
    <name type="scientific">Pokkaliibacter plantistimulans</name>
    <dbReference type="NCBI Taxonomy" id="1635171"/>
    <lineage>
        <taxon>Bacteria</taxon>
        <taxon>Pseudomonadati</taxon>
        <taxon>Pseudomonadota</taxon>
        <taxon>Gammaproteobacteria</taxon>
        <taxon>Oceanospirillales</taxon>
        <taxon>Balneatrichaceae</taxon>
        <taxon>Pokkaliibacter</taxon>
    </lineage>
</organism>
<evidence type="ECO:0000256" key="1">
    <source>
        <dbReference type="ARBA" id="ARBA00023159"/>
    </source>
</evidence>
<comment type="caution">
    <text evidence="2">The sequence shown here is derived from an EMBL/GenBank/DDBJ whole genome shotgun (WGS) entry which is preliminary data.</text>
</comment>
<accession>A0ABX5LW32</accession>
<evidence type="ECO:0000313" key="2">
    <source>
        <dbReference type="EMBL" id="PXF30422.1"/>
    </source>
</evidence>
<protein>
    <submittedName>
        <fullName evidence="2">Uncharacterized protein</fullName>
    </submittedName>
</protein>
<dbReference type="Gene3D" id="2.60.40.4380">
    <property type="entry name" value="Translational regulator CsrA"/>
    <property type="match status" value="1"/>
</dbReference>
<dbReference type="RefSeq" id="WP_165838443.1">
    <property type="nucleotide sequence ID" value="NZ_LAPT01000076.1"/>
</dbReference>
<sequence>MSRASHRSTTRMAFGLIRYLITIKQSPYFQQTLLKAQWHGHLILTRNRGERIIITQPDGHQIILLVYDVKDTESQQQVWIGVEAPRHIAIRRPECYAHRNRQYLSRLAHTFCHTSAID</sequence>
<keyword evidence="3" id="KW-1185">Reference proteome</keyword>
<keyword evidence="1" id="KW-0010">Activator</keyword>
<dbReference type="InterPro" id="IPR036107">
    <property type="entry name" value="CsrA_sf"/>
</dbReference>
<reference evidence="2 3" key="1">
    <citation type="submission" date="2015-03" db="EMBL/GenBank/DDBJ databases">
        <authorList>
            <person name="Krishnan R."/>
            <person name="Midha S."/>
            <person name="Patil P.B."/>
            <person name="Rameshkumar N."/>
        </authorList>
    </citation>
    <scope>NUCLEOTIDE SEQUENCE [LARGE SCALE GENOMIC DNA]</scope>
    <source>
        <strain evidence="2 3">L1E11</strain>
    </source>
</reference>
<dbReference type="Pfam" id="PF02599">
    <property type="entry name" value="CsrA"/>
    <property type="match status" value="1"/>
</dbReference>
<name>A0ABX5LW32_9GAMM</name>
<proteinExistence type="predicted"/>